<reference evidence="1" key="2">
    <citation type="journal article" date="2021" name="PeerJ">
        <title>Extensive microbial diversity within the chicken gut microbiome revealed by metagenomics and culture.</title>
        <authorList>
            <person name="Gilroy R."/>
            <person name="Ravi A."/>
            <person name="Getino M."/>
            <person name="Pursley I."/>
            <person name="Horton D.L."/>
            <person name="Alikhan N.F."/>
            <person name="Baker D."/>
            <person name="Gharbi K."/>
            <person name="Hall N."/>
            <person name="Watson M."/>
            <person name="Adriaenssens E.M."/>
            <person name="Foster-Nyarko E."/>
            <person name="Jarju S."/>
            <person name="Secka A."/>
            <person name="Antonio M."/>
            <person name="Oren A."/>
            <person name="Chaudhuri R.R."/>
            <person name="La Ragione R."/>
            <person name="Hildebrand F."/>
            <person name="Pallen M.J."/>
        </authorList>
    </citation>
    <scope>NUCLEOTIDE SEQUENCE</scope>
    <source>
        <strain evidence="1">CHK157-1446</strain>
    </source>
</reference>
<evidence type="ECO:0000313" key="1">
    <source>
        <dbReference type="EMBL" id="HIS24194.1"/>
    </source>
</evidence>
<comment type="caution">
    <text evidence="1">The sequence shown here is derived from an EMBL/GenBank/DDBJ whole genome shotgun (WGS) entry which is preliminary data.</text>
</comment>
<evidence type="ECO:0000313" key="2">
    <source>
        <dbReference type="Proteomes" id="UP000823982"/>
    </source>
</evidence>
<gene>
    <name evidence="1" type="ORF">IAD01_02185</name>
</gene>
<accession>A0A9D1JHS7</accession>
<dbReference type="EMBL" id="DVIR01000021">
    <property type="protein sequence ID" value="HIS24194.1"/>
    <property type="molecule type" value="Genomic_DNA"/>
</dbReference>
<dbReference type="AlphaFoldDB" id="A0A9D1JHS7"/>
<reference evidence="1" key="1">
    <citation type="submission" date="2020-10" db="EMBL/GenBank/DDBJ databases">
        <authorList>
            <person name="Gilroy R."/>
        </authorList>
    </citation>
    <scope>NUCLEOTIDE SEQUENCE</scope>
    <source>
        <strain evidence="1">CHK157-1446</strain>
    </source>
</reference>
<protein>
    <submittedName>
        <fullName evidence="1">DUF177 domain-containing protein</fullName>
    </submittedName>
</protein>
<dbReference type="Pfam" id="PF02620">
    <property type="entry name" value="YceD"/>
    <property type="match status" value="1"/>
</dbReference>
<dbReference type="Proteomes" id="UP000823982">
    <property type="component" value="Unassembled WGS sequence"/>
</dbReference>
<dbReference type="InterPro" id="IPR003772">
    <property type="entry name" value="YceD"/>
</dbReference>
<organism evidence="1 2">
    <name type="scientific">Candidatus Faeciplasma gallinarum</name>
    <dbReference type="NCBI Taxonomy" id="2840799"/>
    <lineage>
        <taxon>Bacteria</taxon>
        <taxon>Bacillati</taxon>
        <taxon>Bacillota</taxon>
        <taxon>Clostridia</taxon>
        <taxon>Eubacteriales</taxon>
        <taxon>Oscillospiraceae</taxon>
        <taxon>Oscillospiraceae incertae sedis</taxon>
        <taxon>Candidatus Faeciplasma</taxon>
    </lineage>
</organism>
<dbReference type="PANTHER" id="PTHR34374">
    <property type="entry name" value="LARGE RIBOSOMAL RNA SUBUNIT ACCUMULATION PROTEIN YCED HOMOLOG 1, CHLOROPLASTIC"/>
    <property type="match status" value="1"/>
</dbReference>
<name>A0A9D1JHS7_9FIRM</name>
<proteinExistence type="predicted"/>
<dbReference type="PANTHER" id="PTHR34374:SF1">
    <property type="entry name" value="LARGE RIBOSOMAL RNA SUBUNIT ACCUMULATION PROTEIN YCED HOMOLOG 1, CHLOROPLASTIC"/>
    <property type="match status" value="1"/>
</dbReference>
<sequence length="150" mass="17135">MILKLRQLFDREGDKKDLNLDIPLEELGIYNGVGTFKTPVSLRGSISNHAGIVTLSYNLQFTMHHQCDRCLNEFDREYNLDFEHILIRTESEDDDEYVYCPDDTLDVNELAISDLLLSLPTKILCKEDCKGICPKCGQNLNEAECECDKA</sequence>